<sequence length="148" mass="15757">MYRTILLAYDGSQHGREALDQGAELTSLCQARVYLLAVVAHELGVALAEAAAPSDLPEREYQEVRRVLTAGAEELRRVGLSVETRLCTGNPAEEIGRMAREIGADLVVVGHREQSALARWWGGSVGASLLAHAPCSVLVAVSGKAPAR</sequence>
<evidence type="ECO:0000256" key="1">
    <source>
        <dbReference type="ARBA" id="ARBA00008791"/>
    </source>
</evidence>
<dbReference type="Gene3D" id="3.40.50.620">
    <property type="entry name" value="HUPs"/>
    <property type="match status" value="1"/>
</dbReference>
<dbReference type="InterPro" id="IPR014729">
    <property type="entry name" value="Rossmann-like_a/b/a_fold"/>
</dbReference>
<evidence type="ECO:0000259" key="2">
    <source>
        <dbReference type="Pfam" id="PF00582"/>
    </source>
</evidence>
<accession>K2K172</accession>
<dbReference type="Proteomes" id="UP000006746">
    <property type="component" value="Unassembled WGS sequence"/>
</dbReference>
<keyword evidence="4" id="KW-1185">Reference proteome</keyword>
<dbReference type="STRING" id="1207063.P24_07964"/>
<gene>
    <name evidence="3" type="ORF">P24_07964</name>
</gene>
<dbReference type="EMBL" id="AMRL01000007">
    <property type="protein sequence ID" value="EKE76564.1"/>
    <property type="molecule type" value="Genomic_DNA"/>
</dbReference>
<organism evidence="3 4">
    <name type="scientific">Oceanibaculum indicum P24</name>
    <dbReference type="NCBI Taxonomy" id="1207063"/>
    <lineage>
        <taxon>Bacteria</taxon>
        <taxon>Pseudomonadati</taxon>
        <taxon>Pseudomonadota</taxon>
        <taxon>Alphaproteobacteria</taxon>
        <taxon>Rhodospirillales</taxon>
        <taxon>Oceanibaculaceae</taxon>
        <taxon>Oceanibaculum</taxon>
    </lineage>
</organism>
<dbReference type="InterPro" id="IPR006015">
    <property type="entry name" value="Universal_stress_UspA"/>
</dbReference>
<dbReference type="RefSeq" id="WP_008944202.1">
    <property type="nucleotide sequence ID" value="NZ_AMRL01000007.1"/>
</dbReference>
<comment type="similarity">
    <text evidence="1">Belongs to the universal stress protein A family.</text>
</comment>
<dbReference type="AlphaFoldDB" id="K2K172"/>
<name>K2K172_9PROT</name>
<dbReference type="InterPro" id="IPR006016">
    <property type="entry name" value="UspA"/>
</dbReference>
<evidence type="ECO:0000313" key="4">
    <source>
        <dbReference type="Proteomes" id="UP000006746"/>
    </source>
</evidence>
<dbReference type="PANTHER" id="PTHR46268:SF6">
    <property type="entry name" value="UNIVERSAL STRESS PROTEIN UP12"/>
    <property type="match status" value="1"/>
</dbReference>
<dbReference type="eggNOG" id="COG0589">
    <property type="taxonomic scope" value="Bacteria"/>
</dbReference>
<feature type="domain" description="UspA" evidence="2">
    <location>
        <begin position="1"/>
        <end position="139"/>
    </location>
</feature>
<reference evidence="3 4" key="1">
    <citation type="journal article" date="2012" name="J. Bacteriol.">
        <title>Genome Sequence of Oceanibaculum indicum Type Strain P24.</title>
        <authorList>
            <person name="Lai Q."/>
            <person name="Shao Z."/>
        </authorList>
    </citation>
    <scope>NUCLEOTIDE SEQUENCE [LARGE SCALE GENOMIC DNA]</scope>
    <source>
        <strain evidence="3 4">P24</strain>
    </source>
</reference>
<proteinExistence type="inferred from homology"/>
<dbReference type="PANTHER" id="PTHR46268">
    <property type="entry name" value="STRESS RESPONSE PROTEIN NHAX"/>
    <property type="match status" value="1"/>
</dbReference>
<dbReference type="SUPFAM" id="SSF52402">
    <property type="entry name" value="Adenine nucleotide alpha hydrolases-like"/>
    <property type="match status" value="1"/>
</dbReference>
<dbReference type="Pfam" id="PF00582">
    <property type="entry name" value="Usp"/>
    <property type="match status" value="1"/>
</dbReference>
<dbReference type="CDD" id="cd00293">
    <property type="entry name" value="USP-like"/>
    <property type="match status" value="1"/>
</dbReference>
<evidence type="ECO:0000313" key="3">
    <source>
        <dbReference type="EMBL" id="EKE76564.1"/>
    </source>
</evidence>
<dbReference type="PATRIC" id="fig|1207063.3.peg.1606"/>
<protein>
    <submittedName>
        <fullName evidence="3">UspA domain-containing protein</fullName>
    </submittedName>
</protein>
<comment type="caution">
    <text evidence="3">The sequence shown here is derived from an EMBL/GenBank/DDBJ whole genome shotgun (WGS) entry which is preliminary data.</text>
</comment>
<dbReference type="PRINTS" id="PR01438">
    <property type="entry name" value="UNVRSLSTRESS"/>
</dbReference>